<dbReference type="Proteomes" id="UP001374535">
    <property type="component" value="Chromosome 1"/>
</dbReference>
<organism evidence="2 3">
    <name type="scientific">Vigna mungo</name>
    <name type="common">Black gram</name>
    <name type="synonym">Phaseolus mungo</name>
    <dbReference type="NCBI Taxonomy" id="3915"/>
    <lineage>
        <taxon>Eukaryota</taxon>
        <taxon>Viridiplantae</taxon>
        <taxon>Streptophyta</taxon>
        <taxon>Embryophyta</taxon>
        <taxon>Tracheophyta</taxon>
        <taxon>Spermatophyta</taxon>
        <taxon>Magnoliopsida</taxon>
        <taxon>eudicotyledons</taxon>
        <taxon>Gunneridae</taxon>
        <taxon>Pentapetalae</taxon>
        <taxon>rosids</taxon>
        <taxon>fabids</taxon>
        <taxon>Fabales</taxon>
        <taxon>Fabaceae</taxon>
        <taxon>Papilionoideae</taxon>
        <taxon>50 kb inversion clade</taxon>
        <taxon>NPAAA clade</taxon>
        <taxon>indigoferoid/millettioid clade</taxon>
        <taxon>Phaseoleae</taxon>
        <taxon>Vigna</taxon>
    </lineage>
</organism>
<feature type="compositionally biased region" description="Basic and acidic residues" evidence="1">
    <location>
        <begin position="144"/>
        <end position="154"/>
    </location>
</feature>
<feature type="region of interest" description="Disordered" evidence="1">
    <location>
        <begin position="87"/>
        <end position="154"/>
    </location>
</feature>
<proteinExistence type="predicted"/>
<protein>
    <submittedName>
        <fullName evidence="2">Uncharacterized protein</fullName>
    </submittedName>
</protein>
<evidence type="ECO:0000313" key="2">
    <source>
        <dbReference type="EMBL" id="WVZ25957.1"/>
    </source>
</evidence>
<dbReference type="AlphaFoldDB" id="A0AAQ3PGM9"/>
<gene>
    <name evidence="2" type="ORF">V8G54_004501</name>
</gene>
<keyword evidence="3" id="KW-1185">Reference proteome</keyword>
<feature type="compositionally biased region" description="Basic and acidic residues" evidence="1">
    <location>
        <begin position="111"/>
        <end position="123"/>
    </location>
</feature>
<accession>A0AAQ3PGM9</accession>
<evidence type="ECO:0000313" key="3">
    <source>
        <dbReference type="Proteomes" id="UP001374535"/>
    </source>
</evidence>
<dbReference type="EMBL" id="CP144700">
    <property type="protein sequence ID" value="WVZ25957.1"/>
    <property type="molecule type" value="Genomic_DNA"/>
</dbReference>
<reference evidence="2 3" key="1">
    <citation type="journal article" date="2023" name="Life. Sci Alliance">
        <title>Evolutionary insights into 3D genome organization and epigenetic landscape of Vigna mungo.</title>
        <authorList>
            <person name="Junaid A."/>
            <person name="Singh B."/>
            <person name="Bhatia S."/>
        </authorList>
    </citation>
    <scope>NUCLEOTIDE SEQUENCE [LARGE SCALE GENOMIC DNA]</scope>
    <source>
        <strain evidence="2">Urdbean</strain>
    </source>
</reference>
<evidence type="ECO:0000256" key="1">
    <source>
        <dbReference type="SAM" id="MobiDB-lite"/>
    </source>
</evidence>
<feature type="compositionally biased region" description="Polar residues" evidence="1">
    <location>
        <begin position="97"/>
        <end position="108"/>
    </location>
</feature>
<name>A0AAQ3PGM9_VIGMU</name>
<sequence length="178" mass="19864">MTLPNPSVTTILTTSPQRAASTINAPAPLHELLAPGRTTRTTLSHHLQRRDHLLHQKSPLRDLHQPKSLCCAGVFFFVISSLASSSSTLHSEKPAQNPKSNPEQNPKTQCRRCDSQDLEEGRGRKSFSPLKSVRSVGKSPKLRGSPEKEERPLNLTLMKKEIEEIRRRPFFLVSGSKV</sequence>